<sequence>MSQNENSPANDIVVTSDPAEVERVRSLMADIDVAMLTTVDAGADDGRLTSRPLSTQLAEEDGDVLFLVRSSSHVVRDIRAHPQVNVGYTSKSAWVSLSGTAEVIEDRALIEELWSAGASFFMEGGPENPDNVVLKVHGDTAQVWGGESRVGMLVKVLRSVTGNSDETSDAAKVVDLP</sequence>
<accession>A0ABZ3CB85</accession>
<dbReference type="EMBL" id="CP115965">
    <property type="protein sequence ID" value="WZX00025.1"/>
    <property type="molecule type" value="Genomic_DNA"/>
</dbReference>
<gene>
    <name evidence="2" type="ORF">PCC79_07525</name>
</gene>
<dbReference type="PANTHER" id="PTHR34818">
    <property type="entry name" value="PROTEIN BLI-3"/>
    <property type="match status" value="1"/>
</dbReference>
<evidence type="ECO:0000313" key="3">
    <source>
        <dbReference type="Proteomes" id="UP001434337"/>
    </source>
</evidence>
<proteinExistence type="predicted"/>
<dbReference type="InterPro" id="IPR012349">
    <property type="entry name" value="Split_barrel_FMN-bd"/>
</dbReference>
<feature type="domain" description="General stress protein FMN-binding split barrel" evidence="1">
    <location>
        <begin position="20"/>
        <end position="161"/>
    </location>
</feature>
<organism evidence="2 3">
    <name type="scientific">Propioniciclava soli</name>
    <dbReference type="NCBI Taxonomy" id="2775081"/>
    <lineage>
        <taxon>Bacteria</taxon>
        <taxon>Bacillati</taxon>
        <taxon>Actinomycetota</taxon>
        <taxon>Actinomycetes</taxon>
        <taxon>Propionibacteriales</taxon>
        <taxon>Propionibacteriaceae</taxon>
        <taxon>Propioniciclava</taxon>
    </lineage>
</organism>
<dbReference type="Proteomes" id="UP001434337">
    <property type="component" value="Chromosome"/>
</dbReference>
<dbReference type="Gene3D" id="2.30.110.10">
    <property type="entry name" value="Electron Transport, Fmn-binding Protein, Chain A"/>
    <property type="match status" value="1"/>
</dbReference>
<dbReference type="SUPFAM" id="SSF50475">
    <property type="entry name" value="FMN-binding split barrel"/>
    <property type="match status" value="1"/>
</dbReference>
<reference evidence="2 3" key="1">
    <citation type="journal article" date="2023" name="Environ Microbiome">
        <title>A coral-associated actinobacterium mitigates coral bleaching under heat stress.</title>
        <authorList>
            <person name="Li J."/>
            <person name="Zou Y."/>
            <person name="Li Q."/>
            <person name="Zhang J."/>
            <person name="Bourne D.G."/>
            <person name="Lyu Y."/>
            <person name="Liu C."/>
            <person name="Zhang S."/>
        </authorList>
    </citation>
    <scope>NUCLEOTIDE SEQUENCE [LARGE SCALE GENOMIC DNA]</scope>
    <source>
        <strain evidence="2 3">SCSIO 13291</strain>
    </source>
</reference>
<dbReference type="RefSeq" id="WP_232548068.1">
    <property type="nucleotide sequence ID" value="NZ_CP115965.1"/>
</dbReference>
<dbReference type="Pfam" id="PF16242">
    <property type="entry name" value="Pyrid_ox_like"/>
    <property type="match status" value="1"/>
</dbReference>
<dbReference type="InterPro" id="IPR038725">
    <property type="entry name" value="YdaG_split_barrel_FMN-bd"/>
</dbReference>
<dbReference type="PANTHER" id="PTHR34818:SF1">
    <property type="entry name" value="PROTEIN BLI-3"/>
    <property type="match status" value="1"/>
</dbReference>
<name>A0ABZ3CB85_9ACTN</name>
<protein>
    <submittedName>
        <fullName evidence="2">Pyridoxamine 5'-phosphate oxidase family protein</fullName>
    </submittedName>
</protein>
<dbReference type="InterPro" id="IPR052917">
    <property type="entry name" value="Stress-Dev_Protein"/>
</dbReference>
<keyword evidence="3" id="KW-1185">Reference proteome</keyword>
<evidence type="ECO:0000259" key="1">
    <source>
        <dbReference type="Pfam" id="PF16242"/>
    </source>
</evidence>
<evidence type="ECO:0000313" key="2">
    <source>
        <dbReference type="EMBL" id="WZX00025.1"/>
    </source>
</evidence>